<protein>
    <recommendedName>
        <fullName evidence="4">WxL domain-containing protein</fullName>
    </recommendedName>
</protein>
<feature type="signal peptide" evidence="1">
    <location>
        <begin position="1"/>
        <end position="28"/>
    </location>
</feature>
<dbReference type="AlphaFoldDB" id="A0A091AVR4"/>
<evidence type="ECO:0000313" key="2">
    <source>
        <dbReference type="EMBL" id="KFN42774.1"/>
    </source>
</evidence>
<feature type="chain" id="PRO_5001870953" description="WxL domain-containing protein" evidence="1">
    <location>
        <begin position="29"/>
        <end position="191"/>
    </location>
</feature>
<name>A0A091AVR4_9GAMM</name>
<comment type="caution">
    <text evidence="2">The sequence shown here is derived from an EMBL/GenBank/DDBJ whole genome shotgun (WGS) entry which is preliminary data.</text>
</comment>
<evidence type="ECO:0000256" key="1">
    <source>
        <dbReference type="SAM" id="SignalP"/>
    </source>
</evidence>
<dbReference type="STRING" id="1384054.N790_11285"/>
<organism evidence="2 3">
    <name type="scientific">Arenimonas malthae CC-JY-1</name>
    <dbReference type="NCBI Taxonomy" id="1384054"/>
    <lineage>
        <taxon>Bacteria</taxon>
        <taxon>Pseudomonadati</taxon>
        <taxon>Pseudomonadota</taxon>
        <taxon>Gammaproteobacteria</taxon>
        <taxon>Lysobacterales</taxon>
        <taxon>Lysobacteraceae</taxon>
        <taxon>Arenimonas</taxon>
    </lineage>
</organism>
<evidence type="ECO:0008006" key="4">
    <source>
        <dbReference type="Google" id="ProtNLM"/>
    </source>
</evidence>
<dbReference type="RefSeq" id="WP_052385951.1">
    <property type="nucleotide sequence ID" value="NZ_AVCH01000197.1"/>
</dbReference>
<dbReference type="EMBL" id="AVCH01000197">
    <property type="protein sequence ID" value="KFN42774.1"/>
    <property type="molecule type" value="Genomic_DNA"/>
</dbReference>
<gene>
    <name evidence="2" type="ORF">N790_11285</name>
</gene>
<sequence length="191" mass="19200">MKNVRAFRGLALTGVAALGLIAMTPALAESDFVTGNGTIAANAAVDFEINVPRFIRFQVGSTGATQDLVSFDVNANTMGDGNDVAATTNGTLGVSLLGNVGDISLDATTTGPLSNGTDSISWSEIIASSDDAALDVPAIVDSATGAAETITANVGNSVVNRNAAWTFAYSNTDIVGAGTYTGSVTFTASNP</sequence>
<proteinExistence type="predicted"/>
<dbReference type="eggNOG" id="ENOG503250C">
    <property type="taxonomic scope" value="Bacteria"/>
</dbReference>
<keyword evidence="3" id="KW-1185">Reference proteome</keyword>
<dbReference type="Proteomes" id="UP000029392">
    <property type="component" value="Unassembled WGS sequence"/>
</dbReference>
<dbReference type="PATRIC" id="fig|1384054.3.peg.2447"/>
<keyword evidence="1" id="KW-0732">Signal</keyword>
<evidence type="ECO:0000313" key="3">
    <source>
        <dbReference type="Proteomes" id="UP000029392"/>
    </source>
</evidence>
<dbReference type="OrthoDB" id="8902590at2"/>
<reference evidence="2 3" key="1">
    <citation type="submission" date="2013-09" db="EMBL/GenBank/DDBJ databases">
        <title>Genome sequencing of Arenimonas malthae.</title>
        <authorList>
            <person name="Chen F."/>
            <person name="Wang G."/>
        </authorList>
    </citation>
    <scope>NUCLEOTIDE SEQUENCE [LARGE SCALE GENOMIC DNA]</scope>
    <source>
        <strain evidence="2 3">CC-JY-1</strain>
    </source>
</reference>
<accession>A0A091AVR4</accession>